<dbReference type="InterPro" id="IPR003010">
    <property type="entry name" value="C-N_Hydrolase"/>
</dbReference>
<name>A0A1T4WJZ2_9CLOT</name>
<proteinExistence type="predicted"/>
<dbReference type="PROSITE" id="PS50263">
    <property type="entry name" value="CN_HYDROLASE"/>
    <property type="match status" value="1"/>
</dbReference>
<organism evidence="3 4">
    <name type="scientific">Caloramator quimbayensis</name>
    <dbReference type="NCBI Taxonomy" id="1147123"/>
    <lineage>
        <taxon>Bacteria</taxon>
        <taxon>Bacillati</taxon>
        <taxon>Bacillota</taxon>
        <taxon>Clostridia</taxon>
        <taxon>Eubacteriales</taxon>
        <taxon>Clostridiaceae</taxon>
        <taxon>Caloramator</taxon>
    </lineage>
</organism>
<keyword evidence="1 3" id="KW-0378">Hydrolase</keyword>
<dbReference type="Proteomes" id="UP000190105">
    <property type="component" value="Unassembled WGS sequence"/>
</dbReference>
<protein>
    <submittedName>
        <fullName evidence="3">Predicted amidohydrolase</fullName>
    </submittedName>
</protein>
<dbReference type="Gene3D" id="3.60.110.10">
    <property type="entry name" value="Carbon-nitrogen hydrolase"/>
    <property type="match status" value="1"/>
</dbReference>
<dbReference type="InterPro" id="IPR050345">
    <property type="entry name" value="Aliph_Amidase/BUP"/>
</dbReference>
<dbReference type="GO" id="GO:0016811">
    <property type="term" value="F:hydrolase activity, acting on carbon-nitrogen (but not peptide) bonds, in linear amides"/>
    <property type="evidence" value="ECO:0007669"/>
    <property type="project" value="TreeGrafter"/>
</dbReference>
<dbReference type="RefSeq" id="WP_207651437.1">
    <property type="nucleotide sequence ID" value="NZ_FUYH01000002.1"/>
</dbReference>
<dbReference type="PANTHER" id="PTHR43674">
    <property type="entry name" value="NITRILASE C965.09-RELATED"/>
    <property type="match status" value="1"/>
</dbReference>
<keyword evidence="4" id="KW-1185">Reference proteome</keyword>
<dbReference type="STRING" id="1147123.SAMN05443428_10229"/>
<dbReference type="PANTHER" id="PTHR43674:SF2">
    <property type="entry name" value="BETA-UREIDOPROPIONASE"/>
    <property type="match status" value="1"/>
</dbReference>
<dbReference type="Pfam" id="PF00795">
    <property type="entry name" value="CN_hydrolase"/>
    <property type="match status" value="1"/>
</dbReference>
<gene>
    <name evidence="3" type="ORF">SAMN05443428_10229</name>
</gene>
<reference evidence="4" key="1">
    <citation type="submission" date="2017-02" db="EMBL/GenBank/DDBJ databases">
        <authorList>
            <person name="Varghese N."/>
            <person name="Submissions S."/>
        </authorList>
    </citation>
    <scope>NUCLEOTIDE SEQUENCE [LARGE SCALE GENOMIC DNA]</scope>
    <source>
        <strain evidence="4">USBA 833</strain>
    </source>
</reference>
<dbReference type="InterPro" id="IPR036526">
    <property type="entry name" value="C-N_Hydrolase_sf"/>
</dbReference>
<dbReference type="AlphaFoldDB" id="A0A1T4WJZ2"/>
<accession>A0A1T4WJZ2</accession>
<evidence type="ECO:0000313" key="3">
    <source>
        <dbReference type="EMBL" id="SKA77499.1"/>
    </source>
</evidence>
<evidence type="ECO:0000256" key="1">
    <source>
        <dbReference type="ARBA" id="ARBA00022801"/>
    </source>
</evidence>
<feature type="domain" description="CN hydrolase" evidence="2">
    <location>
        <begin position="42"/>
        <end position="344"/>
    </location>
</feature>
<evidence type="ECO:0000313" key="4">
    <source>
        <dbReference type="Proteomes" id="UP000190105"/>
    </source>
</evidence>
<evidence type="ECO:0000259" key="2">
    <source>
        <dbReference type="PROSITE" id="PS50263"/>
    </source>
</evidence>
<dbReference type="SUPFAM" id="SSF56317">
    <property type="entry name" value="Carbon-nitrogen hydrolase"/>
    <property type="match status" value="1"/>
</dbReference>
<sequence length="381" mass="43696">MEAGIGNFLEMFFKIKLSGKKIDKHLIKINYYKKIDKKKDIAAVACVQRSIKKVKSVEEYIDILHRFVKEAKEAGCDFIVFPEYNFLDLYGIIPFSDKIRTLFSKNTTNENSKCEAQTFDKEMYHPNLEKTAENKELSPSKGEDKTIFNILYAISFPIQSALEHIMCSLSAKYDIYIYTGTYLLREEGKLYNCGSLISRDGKILGRQKKLHLTDFEEDMNLSRGDKLNYFDTDIGRIACPICMDATYFETFKIARNLGCDIVALPIANNEEYNFYRALRGIWPRVQESYVYGLKSSLNGNIAGIKFTGKSGIFAPAPLTEKGDGIVNISKNYEGDSLIIGCIDIKRLKAQRLEAEYYGDVNENFERDYYLKTYKGSEKNEK</sequence>
<dbReference type="EMBL" id="FUYH01000002">
    <property type="protein sequence ID" value="SKA77499.1"/>
    <property type="molecule type" value="Genomic_DNA"/>
</dbReference>